<dbReference type="OrthoDB" id="9795583at2"/>
<dbReference type="GO" id="GO:0045892">
    <property type="term" value="P:negative regulation of DNA-templated transcription"/>
    <property type="evidence" value="ECO:0007669"/>
    <property type="project" value="InterPro"/>
</dbReference>
<evidence type="ECO:0000313" key="6">
    <source>
        <dbReference type="Proteomes" id="UP000298653"/>
    </source>
</evidence>
<evidence type="ECO:0000256" key="4">
    <source>
        <dbReference type="ARBA" id="ARBA00023163"/>
    </source>
</evidence>
<proteinExistence type="inferred from homology"/>
<dbReference type="SUPFAM" id="SSF46785">
    <property type="entry name" value="Winged helix' DNA-binding domain"/>
    <property type="match status" value="1"/>
</dbReference>
<gene>
    <name evidence="5" type="ORF">AR1Y2_0697</name>
</gene>
<keyword evidence="4" id="KW-0804">Transcription</keyword>
<evidence type="ECO:0000256" key="3">
    <source>
        <dbReference type="ARBA" id="ARBA00023125"/>
    </source>
</evidence>
<accession>A0A4P8IBZ7</accession>
<organism evidence="5 6">
    <name type="scientific">Anaerostipes rhamnosivorans</name>
    <dbReference type="NCBI Taxonomy" id="1229621"/>
    <lineage>
        <taxon>Bacteria</taxon>
        <taxon>Bacillati</taxon>
        <taxon>Bacillota</taxon>
        <taxon>Clostridia</taxon>
        <taxon>Lachnospirales</taxon>
        <taxon>Lachnospiraceae</taxon>
        <taxon>Anaerostipes</taxon>
    </lineage>
</organism>
<dbReference type="GO" id="GO:0003677">
    <property type="term" value="F:DNA binding"/>
    <property type="evidence" value="ECO:0007669"/>
    <property type="project" value="UniProtKB-KW"/>
</dbReference>
<dbReference type="InterPro" id="IPR036390">
    <property type="entry name" value="WH_DNA-bd_sf"/>
</dbReference>
<dbReference type="AlphaFoldDB" id="A0A4P8IBZ7"/>
<reference evidence="5 6" key="1">
    <citation type="submission" date="2019-05" db="EMBL/GenBank/DDBJ databases">
        <title>Complete genome sequencing of Anaerostipes rhamnosivorans.</title>
        <authorList>
            <person name="Bui T.P.N."/>
            <person name="de Vos W.M."/>
        </authorList>
    </citation>
    <scope>NUCLEOTIDE SEQUENCE [LARGE SCALE GENOMIC DNA]</scope>
    <source>
        <strain evidence="5 6">1y2</strain>
    </source>
</reference>
<dbReference type="InterPro" id="IPR036388">
    <property type="entry name" value="WH-like_DNA-bd_sf"/>
</dbReference>
<comment type="similarity">
    <text evidence="1">Belongs to the BlaI transcriptional regulatory family.</text>
</comment>
<keyword evidence="2" id="KW-0805">Transcription regulation</keyword>
<sequence>MKPIPQISDAEYKVMKAVWSHTPVSTPEVTEMLAASNGWSPKTVQTMLSRLVKKGALTYEKQGRAFYYTPLVEENEVLSKESSSFLNRFYNGCISSMVSNFLEEDRLTSQEIDDLRKLLDKGLTEGDE</sequence>
<dbReference type="EMBL" id="CP040058">
    <property type="protein sequence ID" value="QCP34151.1"/>
    <property type="molecule type" value="Genomic_DNA"/>
</dbReference>
<dbReference type="Pfam" id="PF03965">
    <property type="entry name" value="Penicillinase_R"/>
    <property type="match status" value="1"/>
</dbReference>
<dbReference type="Gene3D" id="1.10.4040.10">
    <property type="entry name" value="Penicillinase repressor domain"/>
    <property type="match status" value="1"/>
</dbReference>
<name>A0A4P8IBZ7_9FIRM</name>
<dbReference type="PIRSF" id="PIRSF019455">
    <property type="entry name" value="CopR_AtkY"/>
    <property type="match status" value="1"/>
</dbReference>
<keyword evidence="6" id="KW-1185">Reference proteome</keyword>
<dbReference type="RefSeq" id="WP_137327728.1">
    <property type="nucleotide sequence ID" value="NZ_CP040058.1"/>
</dbReference>
<evidence type="ECO:0000256" key="1">
    <source>
        <dbReference type="ARBA" id="ARBA00011046"/>
    </source>
</evidence>
<keyword evidence="3" id="KW-0238">DNA-binding</keyword>
<dbReference type="Proteomes" id="UP000298653">
    <property type="component" value="Chromosome"/>
</dbReference>
<dbReference type="KEGG" id="arf:AR1Y2_0697"/>
<evidence type="ECO:0000313" key="5">
    <source>
        <dbReference type="EMBL" id="QCP34151.1"/>
    </source>
</evidence>
<dbReference type="Gene3D" id="1.10.10.10">
    <property type="entry name" value="Winged helix-like DNA-binding domain superfamily/Winged helix DNA-binding domain"/>
    <property type="match status" value="1"/>
</dbReference>
<evidence type="ECO:0000256" key="2">
    <source>
        <dbReference type="ARBA" id="ARBA00023015"/>
    </source>
</evidence>
<dbReference type="InterPro" id="IPR005650">
    <property type="entry name" value="BlaI_family"/>
</dbReference>
<protein>
    <submittedName>
        <fullName evidence="5">Beta-lactamase repressor BlaI</fullName>
    </submittedName>
</protein>